<feature type="transmembrane region" description="Helical" evidence="1">
    <location>
        <begin position="114"/>
        <end position="137"/>
    </location>
</feature>
<evidence type="ECO:0000256" key="1">
    <source>
        <dbReference type="SAM" id="Phobius"/>
    </source>
</evidence>
<proteinExistence type="predicted"/>
<gene>
    <name evidence="2" type="ORF">LOD99_7765</name>
</gene>
<dbReference type="EMBL" id="JAKMXF010000310">
    <property type="protein sequence ID" value="KAI6650714.1"/>
    <property type="molecule type" value="Genomic_DNA"/>
</dbReference>
<dbReference type="AlphaFoldDB" id="A0AAV7JPH4"/>
<keyword evidence="1" id="KW-1133">Transmembrane helix</keyword>
<feature type="transmembrane region" description="Helical" evidence="1">
    <location>
        <begin position="40"/>
        <end position="71"/>
    </location>
</feature>
<keyword evidence="1" id="KW-0472">Membrane</keyword>
<feature type="transmembrane region" description="Helical" evidence="1">
    <location>
        <begin position="230"/>
        <end position="251"/>
    </location>
</feature>
<keyword evidence="3" id="KW-1185">Reference proteome</keyword>
<evidence type="ECO:0008006" key="4">
    <source>
        <dbReference type="Google" id="ProtNLM"/>
    </source>
</evidence>
<evidence type="ECO:0000313" key="3">
    <source>
        <dbReference type="Proteomes" id="UP001165289"/>
    </source>
</evidence>
<organism evidence="2 3">
    <name type="scientific">Oopsacas minuta</name>
    <dbReference type="NCBI Taxonomy" id="111878"/>
    <lineage>
        <taxon>Eukaryota</taxon>
        <taxon>Metazoa</taxon>
        <taxon>Porifera</taxon>
        <taxon>Hexactinellida</taxon>
        <taxon>Hexasterophora</taxon>
        <taxon>Lyssacinosida</taxon>
        <taxon>Leucopsacidae</taxon>
        <taxon>Oopsacas</taxon>
    </lineage>
</organism>
<keyword evidence="1" id="KW-0812">Transmembrane</keyword>
<evidence type="ECO:0000313" key="2">
    <source>
        <dbReference type="EMBL" id="KAI6650714.1"/>
    </source>
</evidence>
<feature type="transmembrane region" description="Helical" evidence="1">
    <location>
        <begin position="83"/>
        <end position="102"/>
    </location>
</feature>
<feature type="transmembrane region" description="Helical" evidence="1">
    <location>
        <begin position="172"/>
        <end position="198"/>
    </location>
</feature>
<accession>A0AAV7JPH4</accession>
<feature type="transmembrane region" description="Helical" evidence="1">
    <location>
        <begin position="12"/>
        <end position="34"/>
    </location>
</feature>
<sequence>MNYANIIYTKEVYSCFCITYVGGNNLLEFIIATIYTLKGIFYPIIFHFALILQSFYIPILCLLLKVLWLAYLHSQYKYTIMRWTVYITLRLVAIYIVHSWQFVYVSNNDIKVNISLLIFTYLHSVFQTIDLFTYILYSRRFYLHLKSREIEAKLFDEDKYLQSKYVRVHFKIATFIVTIALSLYTLSEGIFCLFSLSINISKFVNEVFIFSEWEYYLQSLLISRYALLSAYRILLDVNYMYVFLVIMFKYCRQKHQLTRINDRIHPYVREYQDQVFTRYL</sequence>
<comment type="caution">
    <text evidence="2">The sequence shown here is derived from an EMBL/GenBank/DDBJ whole genome shotgun (WGS) entry which is preliminary data.</text>
</comment>
<reference evidence="2 3" key="1">
    <citation type="journal article" date="2023" name="BMC Biol.">
        <title>The compact genome of the sponge Oopsacas minuta (Hexactinellida) is lacking key metazoan core genes.</title>
        <authorList>
            <person name="Santini S."/>
            <person name="Schenkelaars Q."/>
            <person name="Jourda C."/>
            <person name="Duchesne M."/>
            <person name="Belahbib H."/>
            <person name="Rocher C."/>
            <person name="Selva M."/>
            <person name="Riesgo A."/>
            <person name="Vervoort M."/>
            <person name="Leys S.P."/>
            <person name="Kodjabachian L."/>
            <person name="Le Bivic A."/>
            <person name="Borchiellini C."/>
            <person name="Claverie J.M."/>
            <person name="Renard E."/>
        </authorList>
    </citation>
    <scope>NUCLEOTIDE SEQUENCE [LARGE SCALE GENOMIC DNA]</scope>
    <source>
        <strain evidence="2">SPO-2</strain>
    </source>
</reference>
<name>A0AAV7JPH4_9METZ</name>
<dbReference type="Proteomes" id="UP001165289">
    <property type="component" value="Unassembled WGS sequence"/>
</dbReference>
<protein>
    <recommendedName>
        <fullName evidence="4">Gustatory receptor</fullName>
    </recommendedName>
</protein>